<evidence type="ECO:0000256" key="4">
    <source>
        <dbReference type="ARBA" id="ARBA00022989"/>
    </source>
</evidence>
<feature type="transmembrane region" description="Helical" evidence="6">
    <location>
        <begin position="46"/>
        <end position="65"/>
    </location>
</feature>
<feature type="transmembrane region" description="Helical" evidence="6">
    <location>
        <begin position="102"/>
        <end position="119"/>
    </location>
</feature>
<dbReference type="EMBL" id="SMAA01000004">
    <property type="protein sequence ID" value="TCS80413.1"/>
    <property type="molecule type" value="Genomic_DNA"/>
</dbReference>
<comment type="caution">
    <text evidence="7">The sequence shown here is derived from an EMBL/GenBank/DDBJ whole genome shotgun (WGS) entry which is preliminary data.</text>
</comment>
<keyword evidence="3 6" id="KW-0812">Transmembrane</keyword>
<dbReference type="NCBIfam" id="TIGR03717">
    <property type="entry name" value="R_switched_YjbE"/>
    <property type="match status" value="1"/>
</dbReference>
<evidence type="ECO:0000256" key="2">
    <source>
        <dbReference type="ARBA" id="ARBA00007511"/>
    </source>
</evidence>
<dbReference type="GO" id="GO:0016020">
    <property type="term" value="C:membrane"/>
    <property type="evidence" value="ECO:0007669"/>
    <property type="project" value="UniProtKB-SubCell"/>
</dbReference>
<dbReference type="PANTHER" id="PTHR30238">
    <property type="entry name" value="MEMBRANE BOUND PREDICTED REDOX MODULATOR"/>
    <property type="match status" value="1"/>
</dbReference>
<protein>
    <submittedName>
        <fullName evidence="7">YjbE family integral membrane protein</fullName>
    </submittedName>
</protein>
<name>A0A4R3KBS4_9FIRM</name>
<dbReference type="AlphaFoldDB" id="A0A4R3KBS4"/>
<keyword evidence="4 6" id="KW-1133">Transmembrane helix</keyword>
<dbReference type="PANTHER" id="PTHR30238:SF4">
    <property type="entry name" value="SLL1022 PROTEIN"/>
    <property type="match status" value="1"/>
</dbReference>
<dbReference type="InterPro" id="IPR005496">
    <property type="entry name" value="Integral_membrane_TerC"/>
</dbReference>
<dbReference type="OrthoDB" id="5295733at2"/>
<dbReference type="InterPro" id="IPR022301">
    <property type="entry name" value="Integral_membrane_YjbE"/>
</dbReference>
<evidence type="ECO:0000256" key="5">
    <source>
        <dbReference type="ARBA" id="ARBA00023136"/>
    </source>
</evidence>
<evidence type="ECO:0000313" key="7">
    <source>
        <dbReference type="EMBL" id="TCS80413.1"/>
    </source>
</evidence>
<evidence type="ECO:0000313" key="8">
    <source>
        <dbReference type="Proteomes" id="UP000295188"/>
    </source>
</evidence>
<evidence type="ECO:0000256" key="3">
    <source>
        <dbReference type="ARBA" id="ARBA00022692"/>
    </source>
</evidence>
<accession>A0A4R3KBS4</accession>
<sequence length="225" mass="24164">MEGIFSLEWFAALGSILVLDLVLSGDNAVLIALACKNLPVHHRLKAMVIGCAGAVIIRVILTLFATELLSVAYIQFIGGVALFYIALRLLKNDSEGKTMQAASSLSGAVKTIMTADFIMSLDNVLSMAGVANTVPTAKWSLILCGLAISLPIVICGAQLFLLIMKKIPAMVYLGSAILAFTAAKMILMDKVIGGKLLWLNGWLEAILVVSVFVWGFYKAKMQKNQ</sequence>
<organism evidence="7 8">
    <name type="scientific">Pectinatus cerevisiiphilus</name>
    <dbReference type="NCBI Taxonomy" id="86956"/>
    <lineage>
        <taxon>Bacteria</taxon>
        <taxon>Bacillati</taxon>
        <taxon>Bacillota</taxon>
        <taxon>Negativicutes</taxon>
        <taxon>Selenomonadales</taxon>
        <taxon>Selenomonadaceae</taxon>
        <taxon>Pectinatus</taxon>
    </lineage>
</organism>
<comment type="similarity">
    <text evidence="2">Belongs to the TerC family.</text>
</comment>
<feature type="transmembrane region" description="Helical" evidence="6">
    <location>
        <begin position="71"/>
        <end position="90"/>
    </location>
</feature>
<dbReference type="Pfam" id="PF03741">
    <property type="entry name" value="TerC"/>
    <property type="match status" value="1"/>
</dbReference>
<gene>
    <name evidence="7" type="ORF">EDC37_10415</name>
</gene>
<feature type="transmembrane region" description="Helical" evidence="6">
    <location>
        <begin position="169"/>
        <end position="187"/>
    </location>
</feature>
<dbReference type="RefSeq" id="WP_132547865.1">
    <property type="nucleotide sequence ID" value="NZ_SMAA01000004.1"/>
</dbReference>
<comment type="subcellular location">
    <subcellularLocation>
        <location evidence="1">Membrane</location>
        <topology evidence="1">Multi-pass membrane protein</topology>
    </subcellularLocation>
</comment>
<proteinExistence type="inferred from homology"/>
<keyword evidence="8" id="KW-1185">Reference proteome</keyword>
<evidence type="ECO:0000256" key="1">
    <source>
        <dbReference type="ARBA" id="ARBA00004141"/>
    </source>
</evidence>
<dbReference type="Proteomes" id="UP000295188">
    <property type="component" value="Unassembled WGS sequence"/>
</dbReference>
<reference evidence="7 8" key="1">
    <citation type="submission" date="2019-03" db="EMBL/GenBank/DDBJ databases">
        <title>Genomic Encyclopedia of Type Strains, Phase IV (KMG-IV): sequencing the most valuable type-strain genomes for metagenomic binning, comparative biology and taxonomic classification.</title>
        <authorList>
            <person name="Goeker M."/>
        </authorList>
    </citation>
    <scope>NUCLEOTIDE SEQUENCE [LARGE SCALE GENOMIC DNA]</scope>
    <source>
        <strain evidence="7 8">DSM 20467</strain>
    </source>
</reference>
<keyword evidence="5 6" id="KW-0472">Membrane</keyword>
<evidence type="ECO:0000256" key="6">
    <source>
        <dbReference type="SAM" id="Phobius"/>
    </source>
</evidence>
<feature type="transmembrane region" description="Helical" evidence="6">
    <location>
        <begin position="139"/>
        <end position="162"/>
    </location>
</feature>
<feature type="transmembrane region" description="Helical" evidence="6">
    <location>
        <begin position="12"/>
        <end position="34"/>
    </location>
</feature>
<feature type="transmembrane region" description="Helical" evidence="6">
    <location>
        <begin position="199"/>
        <end position="217"/>
    </location>
</feature>